<name>A0A1M4RYJ5_9ACTO</name>
<keyword evidence="4 7" id="KW-0812">Transmembrane</keyword>
<feature type="transmembrane region" description="Helical" evidence="7">
    <location>
        <begin position="424"/>
        <end position="443"/>
    </location>
</feature>
<dbReference type="GO" id="GO:0098797">
    <property type="term" value="C:plasma membrane protein complex"/>
    <property type="evidence" value="ECO:0007669"/>
    <property type="project" value="TreeGrafter"/>
</dbReference>
<dbReference type="Pfam" id="PF02687">
    <property type="entry name" value="FtsX"/>
    <property type="match status" value="2"/>
</dbReference>
<evidence type="ECO:0000256" key="7">
    <source>
        <dbReference type="SAM" id="Phobius"/>
    </source>
</evidence>
<feature type="transmembrane region" description="Helical" evidence="7">
    <location>
        <begin position="164"/>
        <end position="183"/>
    </location>
</feature>
<sequence>MHLLFADLRRHASSWTWACVVAVVAGACVSGQFMVMHGSLRTASAATGVNQWGISIRADMTDAAHTVSAFIIASVVLATAAVLTSTAALVIAEHQRDHGLWRALGMRPGTLRAILLGQLAVVGAVGSLGGGALGWPVARAMVPLLIDQEVALPGTTPQWETGDLIWTAVVVAGAEMIGGWGPARRAARATEMELIAGRGGAGNAWSLRRLLGVLTRIALVGGFATGVVAAAVTARSAGAMTDEAIDAVILGSFSALGLVCVLTPGLVPLLERLLGLLPARGPAWLVATRTASLQSRRSAATVLPFLVAIGLVAVMFGATHAGFGNMRLSGFLAMFSLALVTAWSGGVAVIAMSASGRRRDAALLEAAGARERTVLAAQVLEGALHAGAAVILGLLVSVATSAFMAAASGAGVLATIVRGPWGELGVVGGLALATTCLAVVASARAGRRRSVGEVLRARE</sequence>
<organism evidence="9 10">
    <name type="scientific">Actinomyces glycerinitolerans</name>
    <dbReference type="NCBI Taxonomy" id="1892869"/>
    <lineage>
        <taxon>Bacteria</taxon>
        <taxon>Bacillati</taxon>
        <taxon>Actinomycetota</taxon>
        <taxon>Actinomycetes</taxon>
        <taxon>Actinomycetales</taxon>
        <taxon>Actinomycetaceae</taxon>
        <taxon>Actinomyces</taxon>
    </lineage>
</organism>
<protein>
    <submittedName>
        <fullName evidence="9">Abc transporter permease protein domain</fullName>
    </submittedName>
</protein>
<comment type="subcellular location">
    <subcellularLocation>
        <location evidence="1">Cell membrane</location>
        <topology evidence="1">Multi-pass membrane protein</topology>
    </subcellularLocation>
</comment>
<evidence type="ECO:0000259" key="8">
    <source>
        <dbReference type="Pfam" id="PF02687"/>
    </source>
</evidence>
<dbReference type="InterPro" id="IPR003838">
    <property type="entry name" value="ABC3_permease_C"/>
</dbReference>
<keyword evidence="10" id="KW-1185">Reference proteome</keyword>
<dbReference type="GO" id="GO:0044874">
    <property type="term" value="P:lipoprotein localization to outer membrane"/>
    <property type="evidence" value="ECO:0007669"/>
    <property type="project" value="TreeGrafter"/>
</dbReference>
<evidence type="ECO:0000256" key="4">
    <source>
        <dbReference type="ARBA" id="ARBA00022692"/>
    </source>
</evidence>
<evidence type="ECO:0000313" key="10">
    <source>
        <dbReference type="Proteomes" id="UP000184291"/>
    </source>
</evidence>
<evidence type="ECO:0000256" key="5">
    <source>
        <dbReference type="ARBA" id="ARBA00022989"/>
    </source>
</evidence>
<keyword evidence="3" id="KW-1003">Cell membrane</keyword>
<dbReference type="InterPro" id="IPR051447">
    <property type="entry name" value="Lipoprotein-release_system"/>
</dbReference>
<feature type="transmembrane region" description="Helical" evidence="7">
    <location>
        <begin position="331"/>
        <end position="354"/>
    </location>
</feature>
<keyword evidence="6 7" id="KW-0472">Membrane</keyword>
<reference evidence="10" key="1">
    <citation type="submission" date="2016-09" db="EMBL/GenBank/DDBJ databases">
        <authorList>
            <person name="Strepis N."/>
        </authorList>
    </citation>
    <scope>NUCLEOTIDE SEQUENCE [LARGE SCALE GENOMIC DNA]</scope>
</reference>
<dbReference type="EMBL" id="FQTT01000009">
    <property type="protein sequence ID" value="SHE25065.1"/>
    <property type="molecule type" value="Genomic_DNA"/>
</dbReference>
<dbReference type="STRING" id="1892869.ACGLYG10_1277"/>
<feature type="transmembrane region" description="Helical" evidence="7">
    <location>
        <begin position="375"/>
        <end position="404"/>
    </location>
</feature>
<feature type="transmembrane region" description="Helical" evidence="7">
    <location>
        <begin position="69"/>
        <end position="92"/>
    </location>
</feature>
<proteinExistence type="inferred from homology"/>
<feature type="domain" description="ABC3 transporter permease C-terminal" evidence="8">
    <location>
        <begin position="70"/>
        <end position="188"/>
    </location>
</feature>
<accession>A0A1M4RYJ5</accession>
<dbReference type="AlphaFoldDB" id="A0A1M4RYJ5"/>
<keyword evidence="5 7" id="KW-1133">Transmembrane helix</keyword>
<evidence type="ECO:0000256" key="2">
    <source>
        <dbReference type="ARBA" id="ARBA00005236"/>
    </source>
</evidence>
<feature type="transmembrane region" description="Helical" evidence="7">
    <location>
        <begin position="113"/>
        <end position="135"/>
    </location>
</feature>
<evidence type="ECO:0000256" key="3">
    <source>
        <dbReference type="ARBA" id="ARBA00022475"/>
    </source>
</evidence>
<feature type="domain" description="ABC3 transporter permease C-terminal" evidence="8">
    <location>
        <begin position="334"/>
        <end position="449"/>
    </location>
</feature>
<comment type="similarity">
    <text evidence="2">Belongs to the ABC-4 integral membrane protein family. LolC/E subfamily.</text>
</comment>
<evidence type="ECO:0000313" key="9">
    <source>
        <dbReference type="EMBL" id="SHE25065.1"/>
    </source>
</evidence>
<dbReference type="PANTHER" id="PTHR30489:SF0">
    <property type="entry name" value="LIPOPROTEIN-RELEASING SYSTEM TRANSMEMBRANE PROTEIN LOLE"/>
    <property type="match status" value="1"/>
</dbReference>
<dbReference type="Proteomes" id="UP000184291">
    <property type="component" value="Unassembled WGS sequence"/>
</dbReference>
<evidence type="ECO:0000256" key="6">
    <source>
        <dbReference type="ARBA" id="ARBA00023136"/>
    </source>
</evidence>
<feature type="transmembrane region" description="Helical" evidence="7">
    <location>
        <begin position="299"/>
        <end position="319"/>
    </location>
</feature>
<feature type="transmembrane region" description="Helical" evidence="7">
    <location>
        <begin position="213"/>
        <end position="232"/>
    </location>
</feature>
<feature type="transmembrane region" description="Helical" evidence="7">
    <location>
        <begin position="244"/>
        <end position="270"/>
    </location>
</feature>
<gene>
    <name evidence="9" type="ORF">ACGLYG10_1277</name>
</gene>
<dbReference type="PANTHER" id="PTHR30489">
    <property type="entry name" value="LIPOPROTEIN-RELEASING SYSTEM TRANSMEMBRANE PROTEIN LOLE"/>
    <property type="match status" value="1"/>
</dbReference>
<evidence type="ECO:0000256" key="1">
    <source>
        <dbReference type="ARBA" id="ARBA00004651"/>
    </source>
</evidence>